<name>A0A7X0FDW8_9HYPH</name>
<evidence type="ECO:0000313" key="3">
    <source>
        <dbReference type="Proteomes" id="UP000536262"/>
    </source>
</evidence>
<accession>A0A7X0FDW8</accession>
<keyword evidence="3" id="KW-1185">Reference proteome</keyword>
<dbReference type="Proteomes" id="UP000536262">
    <property type="component" value="Unassembled WGS sequence"/>
</dbReference>
<protein>
    <submittedName>
        <fullName evidence="2">Uncharacterized protein</fullName>
    </submittedName>
</protein>
<organism evidence="2 3">
    <name type="scientific">Aminobacter aganoensis</name>
    <dbReference type="NCBI Taxonomy" id="83264"/>
    <lineage>
        <taxon>Bacteria</taxon>
        <taxon>Pseudomonadati</taxon>
        <taxon>Pseudomonadota</taxon>
        <taxon>Alphaproteobacteria</taxon>
        <taxon>Hyphomicrobiales</taxon>
        <taxon>Phyllobacteriaceae</taxon>
        <taxon>Aminobacter</taxon>
    </lineage>
</organism>
<evidence type="ECO:0000256" key="1">
    <source>
        <dbReference type="SAM" id="MobiDB-lite"/>
    </source>
</evidence>
<dbReference type="EMBL" id="JACHOU010000045">
    <property type="protein sequence ID" value="MBB6357920.1"/>
    <property type="molecule type" value="Genomic_DNA"/>
</dbReference>
<feature type="region of interest" description="Disordered" evidence="1">
    <location>
        <begin position="167"/>
        <end position="186"/>
    </location>
</feature>
<gene>
    <name evidence="2" type="ORF">GGR00_005750</name>
</gene>
<sequence length="389" mass="42015">MDRMLQVHVDQSTWPTPPDLPAFPATFAAGSAPFTLNIPGFLLTIGYLTTPSHASGVSLSEFWAWVRYLHAIAADPDLRLTPAFADLDAHQKTILSDDFGMGAPVFWLLDRLQIAAIVDGRYFIDRVAASIGATAAKPAKRGPGKSPDFVARDIHGVWHVLECKGTQGNSTTRKKQLGDIGPPQTGAVAQKRTISFPAGHTGQRLASGLVIGVAGSTQASSLRIIDPPGDEKFVIEQNQLDLADDAIERAALARSLRLAGFGASASIVSTPWGQRPQDRPTRGRAEQVRQAIVREKTARASQELADRSRRLPFAVGSDQFRGREVTFDLPVVLDVGSQQIRAVHVRYGVREEVLDDLAARASFDEPLRTSAASARLIGERMKVSVSLSS</sequence>
<evidence type="ECO:0000313" key="2">
    <source>
        <dbReference type="EMBL" id="MBB6357920.1"/>
    </source>
</evidence>
<reference evidence="2 3" key="1">
    <citation type="submission" date="2020-08" db="EMBL/GenBank/DDBJ databases">
        <title>Genomic Encyclopedia of Type Strains, Phase IV (KMG-IV): sequencing the most valuable type-strain genomes for metagenomic binning, comparative biology and taxonomic classification.</title>
        <authorList>
            <person name="Goeker M."/>
        </authorList>
    </citation>
    <scope>NUCLEOTIDE SEQUENCE [LARGE SCALE GENOMIC DNA]</scope>
    <source>
        <strain evidence="2 3">DSM 7051</strain>
    </source>
</reference>
<comment type="caution">
    <text evidence="2">The sequence shown here is derived from an EMBL/GenBank/DDBJ whole genome shotgun (WGS) entry which is preliminary data.</text>
</comment>
<dbReference type="AlphaFoldDB" id="A0A7X0FDW8"/>
<proteinExistence type="predicted"/>
<dbReference type="RefSeq" id="WP_184702865.1">
    <property type="nucleotide sequence ID" value="NZ_JACHOU010000045.1"/>
</dbReference>